<evidence type="ECO:0000313" key="1">
    <source>
        <dbReference type="EMBL" id="CAG8786190.1"/>
    </source>
</evidence>
<comment type="caution">
    <text evidence="1">The sequence shown here is derived from an EMBL/GenBank/DDBJ whole genome shotgun (WGS) entry which is preliminary data.</text>
</comment>
<name>A0A9N9JL79_9GLOM</name>
<dbReference type="AlphaFoldDB" id="A0A9N9JL79"/>
<evidence type="ECO:0000313" key="2">
    <source>
        <dbReference type="Proteomes" id="UP000789405"/>
    </source>
</evidence>
<dbReference type="Proteomes" id="UP000789405">
    <property type="component" value="Unassembled WGS sequence"/>
</dbReference>
<accession>A0A9N9JL79</accession>
<proteinExistence type="predicted"/>
<keyword evidence="2" id="KW-1185">Reference proteome</keyword>
<sequence>MDLHTLNTTLFSLAAKLECIAIHACGSVCNECTEFLIELSNLNLSQHNVIQSALYSSMPARTTWHINDQCEVWNIVDNE</sequence>
<dbReference type="EMBL" id="CAJVPY010024114">
    <property type="protein sequence ID" value="CAG8786190.1"/>
    <property type="molecule type" value="Genomic_DNA"/>
</dbReference>
<gene>
    <name evidence="1" type="ORF">DERYTH_LOCUS20448</name>
</gene>
<organism evidence="1 2">
    <name type="scientific">Dentiscutata erythropus</name>
    <dbReference type="NCBI Taxonomy" id="1348616"/>
    <lineage>
        <taxon>Eukaryota</taxon>
        <taxon>Fungi</taxon>
        <taxon>Fungi incertae sedis</taxon>
        <taxon>Mucoromycota</taxon>
        <taxon>Glomeromycotina</taxon>
        <taxon>Glomeromycetes</taxon>
        <taxon>Diversisporales</taxon>
        <taxon>Gigasporaceae</taxon>
        <taxon>Dentiscutata</taxon>
    </lineage>
</organism>
<reference evidence="1" key="1">
    <citation type="submission" date="2021-06" db="EMBL/GenBank/DDBJ databases">
        <authorList>
            <person name="Kallberg Y."/>
            <person name="Tangrot J."/>
            <person name="Rosling A."/>
        </authorList>
    </citation>
    <scope>NUCLEOTIDE SEQUENCE</scope>
    <source>
        <strain evidence="1">MA453B</strain>
    </source>
</reference>
<protein>
    <submittedName>
        <fullName evidence="1">18882_t:CDS:1</fullName>
    </submittedName>
</protein>